<protein>
    <submittedName>
        <fullName evidence="2">Uncharacterized protein</fullName>
    </submittedName>
</protein>
<organism evidence="2 3">
    <name type="scientific">Botryotinia calthae</name>
    <dbReference type="NCBI Taxonomy" id="38488"/>
    <lineage>
        <taxon>Eukaryota</taxon>
        <taxon>Fungi</taxon>
        <taxon>Dikarya</taxon>
        <taxon>Ascomycota</taxon>
        <taxon>Pezizomycotina</taxon>
        <taxon>Leotiomycetes</taxon>
        <taxon>Helotiales</taxon>
        <taxon>Sclerotiniaceae</taxon>
        <taxon>Botryotinia</taxon>
    </lineage>
</organism>
<accession>A0A4Y8D7Y2</accession>
<dbReference type="AlphaFoldDB" id="A0A4Y8D7Y2"/>
<name>A0A4Y8D7Y2_9HELO</name>
<keyword evidence="3" id="KW-1185">Reference proteome</keyword>
<dbReference type="EMBL" id="PHWZ01000086">
    <property type="protein sequence ID" value="TEY71808.1"/>
    <property type="molecule type" value="Genomic_DNA"/>
</dbReference>
<evidence type="ECO:0000313" key="3">
    <source>
        <dbReference type="Proteomes" id="UP000297299"/>
    </source>
</evidence>
<evidence type="ECO:0000256" key="1">
    <source>
        <dbReference type="SAM" id="MobiDB-lite"/>
    </source>
</evidence>
<feature type="region of interest" description="Disordered" evidence="1">
    <location>
        <begin position="1"/>
        <end position="36"/>
    </location>
</feature>
<sequence length="108" mass="12283">MTDWLRMGDSVIRGSASRPPLQIDGRKDPTLTPVPTLDLDLNSTLEYSVDARQEVHGRTREQGKGGMKKDLIIIASNVRFAAIRKEIHETFKRIVSDPNHLEYFTLHI</sequence>
<evidence type="ECO:0000313" key="2">
    <source>
        <dbReference type="EMBL" id="TEY71808.1"/>
    </source>
</evidence>
<reference evidence="2 3" key="1">
    <citation type="submission" date="2017-11" db="EMBL/GenBank/DDBJ databases">
        <title>Comparative genomics of Botrytis spp.</title>
        <authorList>
            <person name="Valero-Jimenez C.A."/>
            <person name="Tapia P."/>
            <person name="Veloso J."/>
            <person name="Silva-Moreno E."/>
            <person name="Staats M."/>
            <person name="Valdes J.H."/>
            <person name="Van Kan J.A.L."/>
        </authorList>
    </citation>
    <scope>NUCLEOTIDE SEQUENCE [LARGE SCALE GENOMIC DNA]</scope>
    <source>
        <strain evidence="2 3">MUCL2830</strain>
    </source>
</reference>
<proteinExistence type="predicted"/>
<gene>
    <name evidence="2" type="ORF">BOTCAL_0086g00260</name>
</gene>
<comment type="caution">
    <text evidence="2">The sequence shown here is derived from an EMBL/GenBank/DDBJ whole genome shotgun (WGS) entry which is preliminary data.</text>
</comment>
<dbReference type="Proteomes" id="UP000297299">
    <property type="component" value="Unassembled WGS sequence"/>
</dbReference>